<proteinExistence type="inferred from homology"/>
<name>A0A8X8Y4X2_SALSN</name>
<dbReference type="GO" id="GO:0016788">
    <property type="term" value="F:hydrolase activity, acting on ester bonds"/>
    <property type="evidence" value="ECO:0007669"/>
    <property type="project" value="InterPro"/>
</dbReference>
<evidence type="ECO:0000256" key="1">
    <source>
        <dbReference type="ARBA" id="ARBA00008668"/>
    </source>
</evidence>
<dbReference type="Pfam" id="PF00657">
    <property type="entry name" value="Lipase_GDSL"/>
    <property type="match status" value="1"/>
</dbReference>
<reference evidence="2" key="1">
    <citation type="submission" date="2018-01" db="EMBL/GenBank/DDBJ databases">
        <authorList>
            <person name="Mao J.F."/>
        </authorList>
    </citation>
    <scope>NUCLEOTIDE SEQUENCE</scope>
    <source>
        <strain evidence="2">Huo1</strain>
        <tissue evidence="2">Leaf</tissue>
    </source>
</reference>
<keyword evidence="3" id="KW-1185">Reference proteome</keyword>
<sequence length="227" mass="26490">MVGPGRPQFVLFGSSIVQQSFSNGGWGAILTDLYDRKADIVLQGYSGWNSRRAVQVLDLVFPKIRVIYWMQRFPSLIIVYFGGNDAVHPHPSGLGVHVPLPEYIDNMKKIYFHLRLDVKVVNLWTALQQREDWATTCLTVQTINWYVQRWNPLYIERERNVVKEILKVIKEADWEPSLFWKSMPIEFSEDSPYYMVHPYNNGKTMNSSFGISSWKIKWTADNIRSKL</sequence>
<dbReference type="InterPro" id="IPR036514">
    <property type="entry name" value="SGNH_hydro_sf"/>
</dbReference>
<dbReference type="PANTHER" id="PTHR14209">
    <property type="entry name" value="ISOAMYL ACETATE-HYDROLYZING ESTERASE 1"/>
    <property type="match status" value="1"/>
</dbReference>
<evidence type="ECO:0000313" key="2">
    <source>
        <dbReference type="EMBL" id="KAG6423680.1"/>
    </source>
</evidence>
<dbReference type="AlphaFoldDB" id="A0A8X8Y4X2"/>
<organism evidence="2">
    <name type="scientific">Salvia splendens</name>
    <name type="common">Scarlet sage</name>
    <dbReference type="NCBI Taxonomy" id="180675"/>
    <lineage>
        <taxon>Eukaryota</taxon>
        <taxon>Viridiplantae</taxon>
        <taxon>Streptophyta</taxon>
        <taxon>Embryophyta</taxon>
        <taxon>Tracheophyta</taxon>
        <taxon>Spermatophyta</taxon>
        <taxon>Magnoliopsida</taxon>
        <taxon>eudicotyledons</taxon>
        <taxon>Gunneridae</taxon>
        <taxon>Pentapetalae</taxon>
        <taxon>asterids</taxon>
        <taxon>lamiids</taxon>
        <taxon>Lamiales</taxon>
        <taxon>Lamiaceae</taxon>
        <taxon>Nepetoideae</taxon>
        <taxon>Mentheae</taxon>
        <taxon>Salviinae</taxon>
        <taxon>Salvia</taxon>
        <taxon>Salvia subgen. Calosphace</taxon>
        <taxon>core Calosphace</taxon>
    </lineage>
</organism>
<dbReference type="EMBL" id="PNBA02000005">
    <property type="protein sequence ID" value="KAG6423680.1"/>
    <property type="molecule type" value="Genomic_DNA"/>
</dbReference>
<accession>A0A8X8Y4X2</accession>
<reference evidence="2" key="2">
    <citation type="submission" date="2020-08" db="EMBL/GenBank/DDBJ databases">
        <title>Plant Genome Project.</title>
        <authorList>
            <person name="Zhang R.-G."/>
        </authorList>
    </citation>
    <scope>NUCLEOTIDE SEQUENCE</scope>
    <source>
        <strain evidence="2">Huo1</strain>
        <tissue evidence="2">Leaf</tissue>
    </source>
</reference>
<dbReference type="Gene3D" id="3.40.50.1110">
    <property type="entry name" value="SGNH hydrolase"/>
    <property type="match status" value="1"/>
</dbReference>
<dbReference type="SUPFAM" id="SSF52266">
    <property type="entry name" value="SGNH hydrolase"/>
    <property type="match status" value="1"/>
</dbReference>
<comment type="similarity">
    <text evidence="1">Belongs to the 'GDSL' lipolytic enzyme family.</text>
</comment>
<dbReference type="InterPro" id="IPR001087">
    <property type="entry name" value="GDSL"/>
</dbReference>
<evidence type="ECO:0000313" key="3">
    <source>
        <dbReference type="Proteomes" id="UP000298416"/>
    </source>
</evidence>
<gene>
    <name evidence="2" type="ORF">SASPL_114082</name>
</gene>
<comment type="caution">
    <text evidence="2">The sequence shown here is derived from an EMBL/GenBank/DDBJ whole genome shotgun (WGS) entry which is preliminary data.</text>
</comment>
<dbReference type="PANTHER" id="PTHR14209:SF10">
    <property type="entry name" value="SGNH HYDROLASE-TYPE ESTERASE DOMAIN-CONTAINING PROTEIN"/>
    <property type="match status" value="1"/>
</dbReference>
<protein>
    <recommendedName>
        <fullName evidence="4">SGNH hydrolase-type esterase domain-containing protein</fullName>
    </recommendedName>
</protein>
<evidence type="ECO:0008006" key="4">
    <source>
        <dbReference type="Google" id="ProtNLM"/>
    </source>
</evidence>
<dbReference type="InterPro" id="IPR045136">
    <property type="entry name" value="Iah1-like"/>
</dbReference>
<dbReference type="Proteomes" id="UP000298416">
    <property type="component" value="Unassembled WGS sequence"/>
</dbReference>